<dbReference type="EMBL" id="UINC01050818">
    <property type="protein sequence ID" value="SVB64236.1"/>
    <property type="molecule type" value="Genomic_DNA"/>
</dbReference>
<gene>
    <name evidence="1" type="ORF">METZ01_LOCUS217090</name>
</gene>
<reference evidence="1" key="1">
    <citation type="submission" date="2018-05" db="EMBL/GenBank/DDBJ databases">
        <authorList>
            <person name="Lanie J.A."/>
            <person name="Ng W.-L."/>
            <person name="Kazmierczak K.M."/>
            <person name="Andrzejewski T.M."/>
            <person name="Davidsen T.M."/>
            <person name="Wayne K.J."/>
            <person name="Tettelin H."/>
            <person name="Glass J.I."/>
            <person name="Rusch D."/>
            <person name="Podicherti R."/>
            <person name="Tsui H.-C.T."/>
            <person name="Winkler M.E."/>
        </authorList>
    </citation>
    <scope>NUCLEOTIDE SEQUENCE</scope>
</reference>
<dbReference type="SUPFAM" id="SSF82185">
    <property type="entry name" value="Histone H3 K4-specific methyltransferase SET7/9 N-terminal domain"/>
    <property type="match status" value="1"/>
</dbReference>
<sequence length="201" mass="23071">MGFQTKKIFTIILLLVLFVGCASNQKSYSQDDLGDYLTDDYSQGKLDDYYLTDDYSPVYPIGIDSKKNPKKYLMAGPPIDAKKLIKKDGLMYKPKFIIKIFGPGEAFTGKAINYSVSGLKKSEGTYLNGKKHGNWIYWYGFFGPVIIESKGYYKHGNRDGLWEYWYPNGEKREVGNLTNQERVGKWTYYNEDGSLDIVKSY</sequence>
<evidence type="ECO:0008006" key="2">
    <source>
        <dbReference type="Google" id="ProtNLM"/>
    </source>
</evidence>
<proteinExistence type="predicted"/>
<dbReference type="AlphaFoldDB" id="A0A382FM91"/>
<dbReference type="Gene3D" id="2.20.110.10">
    <property type="entry name" value="Histone H3 K4-specific methyltransferase SET7/9 N-terminal domain"/>
    <property type="match status" value="2"/>
</dbReference>
<accession>A0A382FM91</accession>
<protein>
    <recommendedName>
        <fullName evidence="2">Toxin-antitoxin system YwqK family antitoxin</fullName>
    </recommendedName>
</protein>
<name>A0A382FM91_9ZZZZ</name>
<dbReference type="PROSITE" id="PS51257">
    <property type="entry name" value="PROKAR_LIPOPROTEIN"/>
    <property type="match status" value="1"/>
</dbReference>
<evidence type="ECO:0000313" key="1">
    <source>
        <dbReference type="EMBL" id="SVB64236.1"/>
    </source>
</evidence>
<organism evidence="1">
    <name type="scientific">marine metagenome</name>
    <dbReference type="NCBI Taxonomy" id="408172"/>
    <lineage>
        <taxon>unclassified sequences</taxon>
        <taxon>metagenomes</taxon>
        <taxon>ecological metagenomes</taxon>
    </lineage>
</organism>